<dbReference type="AlphaFoldDB" id="A0A2G2VMG6"/>
<name>A0A2G2VMG6_CAPBA</name>
<dbReference type="PANTHER" id="PTHR48258:SF5">
    <property type="match status" value="1"/>
</dbReference>
<comment type="caution">
    <text evidence="3">The sequence shown here is derived from an EMBL/GenBank/DDBJ whole genome shotgun (WGS) entry which is preliminary data.</text>
</comment>
<evidence type="ECO:0000313" key="4">
    <source>
        <dbReference type="Proteomes" id="UP000224567"/>
    </source>
</evidence>
<dbReference type="EMBL" id="MLFT02000011">
    <property type="protein sequence ID" value="PHT34181.1"/>
    <property type="molecule type" value="Genomic_DNA"/>
</dbReference>
<feature type="domain" description="DUF4218" evidence="1">
    <location>
        <begin position="275"/>
        <end position="377"/>
    </location>
</feature>
<evidence type="ECO:0008006" key="5">
    <source>
        <dbReference type="Google" id="ProtNLM"/>
    </source>
</evidence>
<evidence type="ECO:0000313" key="3">
    <source>
        <dbReference type="EMBL" id="PHT34181.1"/>
    </source>
</evidence>
<reference evidence="3 4" key="1">
    <citation type="journal article" date="2017" name="Genome Biol.">
        <title>New reference genome sequences of hot pepper reveal the massive evolution of plant disease-resistance genes by retroduplication.</title>
        <authorList>
            <person name="Kim S."/>
            <person name="Park J."/>
            <person name="Yeom S.I."/>
            <person name="Kim Y.M."/>
            <person name="Seo E."/>
            <person name="Kim K.T."/>
            <person name="Kim M.S."/>
            <person name="Lee J.M."/>
            <person name="Cheong K."/>
            <person name="Shin H.S."/>
            <person name="Kim S.B."/>
            <person name="Han K."/>
            <person name="Lee J."/>
            <person name="Park M."/>
            <person name="Lee H.A."/>
            <person name="Lee H.Y."/>
            <person name="Lee Y."/>
            <person name="Oh S."/>
            <person name="Lee J.H."/>
            <person name="Choi E."/>
            <person name="Choi E."/>
            <person name="Lee S.E."/>
            <person name="Jeon J."/>
            <person name="Kim H."/>
            <person name="Choi G."/>
            <person name="Song H."/>
            <person name="Lee J."/>
            <person name="Lee S.C."/>
            <person name="Kwon J.K."/>
            <person name="Lee H.Y."/>
            <person name="Koo N."/>
            <person name="Hong Y."/>
            <person name="Kim R.W."/>
            <person name="Kang W.H."/>
            <person name="Huh J.H."/>
            <person name="Kang B.C."/>
            <person name="Yang T.J."/>
            <person name="Lee Y.H."/>
            <person name="Bennetzen J.L."/>
            <person name="Choi D."/>
        </authorList>
    </citation>
    <scope>NUCLEOTIDE SEQUENCE [LARGE SCALE GENOMIC DNA]</scope>
    <source>
        <strain evidence="4">cv. PBC81</strain>
    </source>
</reference>
<evidence type="ECO:0000259" key="2">
    <source>
        <dbReference type="Pfam" id="PF13963"/>
    </source>
</evidence>
<dbReference type="Pfam" id="PF13960">
    <property type="entry name" value="DUF4218"/>
    <property type="match status" value="1"/>
</dbReference>
<accession>A0A2G2VMG6</accession>
<dbReference type="PANTHER" id="PTHR48258">
    <property type="entry name" value="DUF4218 DOMAIN-CONTAINING PROTEIN-RELATED"/>
    <property type="match status" value="1"/>
</dbReference>
<reference evidence="4" key="2">
    <citation type="journal article" date="2017" name="J. Anim. Genet.">
        <title>Multiple reference genome sequences of hot pepper reveal the massive evolution of plant disease resistance genes by retroduplication.</title>
        <authorList>
            <person name="Kim S."/>
            <person name="Park J."/>
            <person name="Yeom S.-I."/>
            <person name="Kim Y.-M."/>
            <person name="Seo E."/>
            <person name="Kim K.-T."/>
            <person name="Kim M.-S."/>
            <person name="Lee J.M."/>
            <person name="Cheong K."/>
            <person name="Shin H.-S."/>
            <person name="Kim S.-B."/>
            <person name="Han K."/>
            <person name="Lee J."/>
            <person name="Park M."/>
            <person name="Lee H.-A."/>
            <person name="Lee H.-Y."/>
            <person name="Lee Y."/>
            <person name="Oh S."/>
            <person name="Lee J.H."/>
            <person name="Choi E."/>
            <person name="Choi E."/>
            <person name="Lee S.E."/>
            <person name="Jeon J."/>
            <person name="Kim H."/>
            <person name="Choi G."/>
            <person name="Song H."/>
            <person name="Lee J."/>
            <person name="Lee S.-C."/>
            <person name="Kwon J.-K."/>
            <person name="Lee H.-Y."/>
            <person name="Koo N."/>
            <person name="Hong Y."/>
            <person name="Kim R.W."/>
            <person name="Kang W.-H."/>
            <person name="Huh J.H."/>
            <person name="Kang B.-C."/>
            <person name="Yang T.-J."/>
            <person name="Lee Y.-H."/>
            <person name="Bennetzen J.L."/>
            <person name="Choi D."/>
        </authorList>
    </citation>
    <scope>NUCLEOTIDE SEQUENCE [LARGE SCALE GENOMIC DNA]</scope>
    <source>
        <strain evidence="4">cv. PBC81</strain>
    </source>
</reference>
<feature type="domain" description="Transposase-associated" evidence="2">
    <location>
        <begin position="3"/>
        <end position="70"/>
    </location>
</feature>
<keyword evidence="4" id="KW-1185">Reference proteome</keyword>
<dbReference type="Pfam" id="PF13963">
    <property type="entry name" value="Transpos_assoc"/>
    <property type="match status" value="1"/>
</dbReference>
<dbReference type="Proteomes" id="UP000224567">
    <property type="component" value="Unassembled WGS sequence"/>
</dbReference>
<sequence>MYCDQLSKEYSNGVKDFINHAFSNKQEGENIPCPCTKYVLVHQLNRATTYDHLICDGILLSYDTWFFHGEPLNASSNTKVTNNNKSTLRGDDMREMIHDAFGGSTNFMDSEVNEKGDIESNLQENTTPLSGNQYQLEVDKFERLMKEANEELYPRCLGKKSKDNVEARLDLEEMKIRPSLWPQYRSSGREYLPSTYFTMYSNEKEIFYEVLQNAKFPHGYPSNISHWIRKRKLCRLKTHDCHVIMQELLPLALKKSTNKRIHSILTELCTFFHVLCSKVLKLEVLKLLEEKISETLSTMEKLFSPGFFTVMVLLVTHLETEAKLPRPVHNHWMYRIERYLGTLKSYVCNRACPEGSIAEAYIANECLAFCSRYLKGGDLSSYWSRKCDDEIKHETSKEELLEAHLHVFFNCAFEVVENYKN</sequence>
<dbReference type="InterPro" id="IPR029480">
    <property type="entry name" value="Transpos_assoc"/>
</dbReference>
<dbReference type="InterPro" id="IPR025452">
    <property type="entry name" value="DUF4218"/>
</dbReference>
<protein>
    <recommendedName>
        <fullName evidence="5">DUF4218 domain-containing protein</fullName>
    </recommendedName>
</protein>
<organism evidence="3 4">
    <name type="scientific">Capsicum baccatum</name>
    <name type="common">Peruvian pepper</name>
    <dbReference type="NCBI Taxonomy" id="33114"/>
    <lineage>
        <taxon>Eukaryota</taxon>
        <taxon>Viridiplantae</taxon>
        <taxon>Streptophyta</taxon>
        <taxon>Embryophyta</taxon>
        <taxon>Tracheophyta</taxon>
        <taxon>Spermatophyta</taxon>
        <taxon>Magnoliopsida</taxon>
        <taxon>eudicotyledons</taxon>
        <taxon>Gunneridae</taxon>
        <taxon>Pentapetalae</taxon>
        <taxon>asterids</taxon>
        <taxon>lamiids</taxon>
        <taxon>Solanales</taxon>
        <taxon>Solanaceae</taxon>
        <taxon>Solanoideae</taxon>
        <taxon>Capsiceae</taxon>
        <taxon>Capsicum</taxon>
    </lineage>
</organism>
<proteinExistence type="predicted"/>
<evidence type="ECO:0000259" key="1">
    <source>
        <dbReference type="Pfam" id="PF13960"/>
    </source>
</evidence>
<dbReference type="OrthoDB" id="1304459at2759"/>
<gene>
    <name evidence="3" type="ORF">CQW23_25981</name>
</gene>